<evidence type="ECO:0000313" key="4">
    <source>
        <dbReference type="Proteomes" id="UP000278823"/>
    </source>
</evidence>
<evidence type="ECO:0000256" key="1">
    <source>
        <dbReference type="ARBA" id="ARBA00023002"/>
    </source>
</evidence>
<dbReference type="GO" id="GO:0042602">
    <property type="term" value="F:riboflavin reductase (NADPH) activity"/>
    <property type="evidence" value="ECO:0007669"/>
    <property type="project" value="TreeGrafter"/>
</dbReference>
<sequence>MSAPAKGKPDRVAAPETGTATVSSGLTEAFIAAFRHHPSGVAIITAEGDEGPAAMTVSSLISISAAPPMVAFSLSASSSSAKVVERAASVVVHFVRRADMQLARLCATPGKNRFGPDVRWSRLDSGEPYYPQVELWFRAELRGRLETSGACLVTAELTAVSSGALVTRQAESLVYSNRAWHALGPVVDTASAPMLLWPDDSATF</sequence>
<dbReference type="SUPFAM" id="SSF50475">
    <property type="entry name" value="FMN-binding split barrel"/>
    <property type="match status" value="1"/>
</dbReference>
<dbReference type="Pfam" id="PF01613">
    <property type="entry name" value="Flavin_Reduct"/>
    <property type="match status" value="1"/>
</dbReference>
<dbReference type="InterPro" id="IPR002563">
    <property type="entry name" value="Flavin_Rdtase-like_dom"/>
</dbReference>
<comment type="caution">
    <text evidence="3">The sequence shown here is derived from an EMBL/GenBank/DDBJ whole genome shotgun (WGS) entry which is preliminary data.</text>
</comment>
<dbReference type="AlphaFoldDB" id="A0A3S0SMQ9"/>
<dbReference type="Proteomes" id="UP000278823">
    <property type="component" value="Unassembled WGS sequence"/>
</dbReference>
<dbReference type="OrthoDB" id="9792858at2"/>
<dbReference type="GO" id="GO:0010181">
    <property type="term" value="F:FMN binding"/>
    <property type="evidence" value="ECO:0007669"/>
    <property type="project" value="InterPro"/>
</dbReference>
<accession>A0A3S0SMQ9</accession>
<protein>
    <submittedName>
        <fullName evidence="3">Flavin reductase</fullName>
    </submittedName>
</protein>
<gene>
    <name evidence="3" type="ORF">EFQ99_24590</name>
</gene>
<evidence type="ECO:0000313" key="3">
    <source>
        <dbReference type="EMBL" id="RUM22091.1"/>
    </source>
</evidence>
<dbReference type="PANTHER" id="PTHR30466">
    <property type="entry name" value="FLAVIN REDUCTASE"/>
    <property type="match status" value="1"/>
</dbReference>
<name>A0A3S0SMQ9_9HYPH</name>
<dbReference type="InterPro" id="IPR050268">
    <property type="entry name" value="NADH-dep_flavin_reductase"/>
</dbReference>
<dbReference type="InterPro" id="IPR012349">
    <property type="entry name" value="Split_barrel_FMN-bd"/>
</dbReference>
<feature type="domain" description="Flavin reductase like" evidence="2">
    <location>
        <begin position="34"/>
        <end position="182"/>
    </location>
</feature>
<reference evidence="4" key="1">
    <citation type="submission" date="2018-11" db="EMBL/GenBank/DDBJ databases">
        <title>Rhizobium chutanense sp. nov., isolated from root nodules of Phaseolus vulgaris in China.</title>
        <authorList>
            <person name="Huo Y."/>
        </authorList>
    </citation>
    <scope>NUCLEOTIDE SEQUENCE [LARGE SCALE GENOMIC DNA]</scope>
    <source>
        <strain evidence="4">CCBAU 65647</strain>
    </source>
</reference>
<dbReference type="Gene3D" id="2.30.110.10">
    <property type="entry name" value="Electron Transport, Fmn-binding Protein, Chain A"/>
    <property type="match status" value="1"/>
</dbReference>
<proteinExistence type="predicted"/>
<dbReference type="EMBL" id="RJTH01000010">
    <property type="protein sequence ID" value="RUM22091.1"/>
    <property type="molecule type" value="Genomic_DNA"/>
</dbReference>
<organism evidence="3 4">
    <name type="scientific">Rhizobium vallis</name>
    <dbReference type="NCBI Taxonomy" id="634290"/>
    <lineage>
        <taxon>Bacteria</taxon>
        <taxon>Pseudomonadati</taxon>
        <taxon>Pseudomonadota</taxon>
        <taxon>Alphaproteobacteria</taxon>
        <taxon>Hyphomicrobiales</taxon>
        <taxon>Rhizobiaceae</taxon>
        <taxon>Rhizobium/Agrobacterium group</taxon>
        <taxon>Rhizobium</taxon>
    </lineage>
</organism>
<dbReference type="SMART" id="SM00903">
    <property type="entry name" value="Flavin_Reduct"/>
    <property type="match status" value="1"/>
</dbReference>
<dbReference type="RefSeq" id="WP_126923823.1">
    <property type="nucleotide sequence ID" value="NZ_ML133695.1"/>
</dbReference>
<keyword evidence="4" id="KW-1185">Reference proteome</keyword>
<keyword evidence="1" id="KW-0560">Oxidoreductase</keyword>
<evidence type="ECO:0000259" key="2">
    <source>
        <dbReference type="SMART" id="SM00903"/>
    </source>
</evidence>
<dbReference type="PANTHER" id="PTHR30466:SF1">
    <property type="entry name" value="FMN REDUCTASE (NADH) RUTF"/>
    <property type="match status" value="1"/>
</dbReference>